<dbReference type="VEuPathDB" id="AmoebaDB:DDB_G0279525"/>
<protein>
    <submittedName>
        <fullName evidence="1">Uncharacterized protein</fullName>
    </submittedName>
</protein>
<dbReference type="dictyBase" id="DDB_G0279525"/>
<dbReference type="InParanoid" id="Q54WN9"/>
<dbReference type="HOGENOM" id="CLU_1573532_0_0_1"/>
<evidence type="ECO:0000313" key="1">
    <source>
        <dbReference type="EMBL" id="EAL67701.1"/>
    </source>
</evidence>
<dbReference type="FunCoup" id="Q54WN9">
    <property type="interactions" value="877"/>
</dbReference>
<sequence>MSVYTGDASLLYLQYYEKLHASSVQKVPANMVIDDRKRKGGSPTGFTLYLVVEKKSWDRAIRINGAQYSYQVELKAGDNTGFLSLDSKSKCIFTNIEWNANNANTTLSFVSAKTLGIWSEDFKIEITPAQRKLFDNRELYVYVSDNEKFYKDNIDNKIKRDQISAGYISF</sequence>
<dbReference type="AlphaFoldDB" id="Q54WN9"/>
<comment type="caution">
    <text evidence="1">The sequence shown here is derived from an EMBL/GenBank/DDBJ whole genome shotgun (WGS) entry which is preliminary data.</text>
</comment>
<dbReference type="RefSeq" id="XP_641678.1">
    <property type="nucleotide sequence ID" value="XM_636586.1"/>
</dbReference>
<dbReference type="KEGG" id="ddi:DDB_G0279525"/>
<dbReference type="EMBL" id="AAFI02000031">
    <property type="protein sequence ID" value="EAL67701.1"/>
    <property type="molecule type" value="Genomic_DNA"/>
</dbReference>
<proteinExistence type="predicted"/>
<dbReference type="eggNOG" id="ENOG502RIQ9">
    <property type="taxonomic scope" value="Eukaryota"/>
</dbReference>
<dbReference type="Proteomes" id="UP000002195">
    <property type="component" value="Unassembled WGS sequence"/>
</dbReference>
<gene>
    <name evidence="1" type="ORF">DDB_G0279525</name>
</gene>
<dbReference type="GeneID" id="8622086"/>
<dbReference type="PhylomeDB" id="Q54WN9"/>
<dbReference type="OMA" id="WNANNAN"/>
<accession>Q54WN9</accession>
<evidence type="ECO:0000313" key="2">
    <source>
        <dbReference type="Proteomes" id="UP000002195"/>
    </source>
</evidence>
<reference evidence="1 2" key="1">
    <citation type="journal article" date="2005" name="Nature">
        <title>The genome of the social amoeba Dictyostelium discoideum.</title>
        <authorList>
            <consortium name="The Dictyostelium discoideum Sequencing Consortium"/>
            <person name="Eichinger L."/>
            <person name="Pachebat J.A."/>
            <person name="Glockner G."/>
            <person name="Rajandream M.A."/>
            <person name="Sucgang R."/>
            <person name="Berriman M."/>
            <person name="Song J."/>
            <person name="Olsen R."/>
            <person name="Szafranski K."/>
            <person name="Xu Q."/>
            <person name="Tunggal B."/>
            <person name="Kummerfeld S."/>
            <person name="Madera M."/>
            <person name="Konfortov B.A."/>
            <person name="Rivero F."/>
            <person name="Bankier A.T."/>
            <person name="Lehmann R."/>
            <person name="Hamlin N."/>
            <person name="Davies R."/>
            <person name="Gaudet P."/>
            <person name="Fey P."/>
            <person name="Pilcher K."/>
            <person name="Chen G."/>
            <person name="Saunders D."/>
            <person name="Sodergren E."/>
            <person name="Davis P."/>
            <person name="Kerhornou A."/>
            <person name="Nie X."/>
            <person name="Hall N."/>
            <person name="Anjard C."/>
            <person name="Hemphill L."/>
            <person name="Bason N."/>
            <person name="Farbrother P."/>
            <person name="Desany B."/>
            <person name="Just E."/>
            <person name="Morio T."/>
            <person name="Rost R."/>
            <person name="Churcher C."/>
            <person name="Cooper J."/>
            <person name="Haydock S."/>
            <person name="van Driessche N."/>
            <person name="Cronin A."/>
            <person name="Goodhead I."/>
            <person name="Muzny D."/>
            <person name="Mourier T."/>
            <person name="Pain A."/>
            <person name="Lu M."/>
            <person name="Harper D."/>
            <person name="Lindsay R."/>
            <person name="Hauser H."/>
            <person name="James K."/>
            <person name="Quiles M."/>
            <person name="Madan Babu M."/>
            <person name="Saito T."/>
            <person name="Buchrieser C."/>
            <person name="Wardroper A."/>
            <person name="Felder M."/>
            <person name="Thangavelu M."/>
            <person name="Johnson D."/>
            <person name="Knights A."/>
            <person name="Loulseged H."/>
            <person name="Mungall K."/>
            <person name="Oliver K."/>
            <person name="Price C."/>
            <person name="Quail M.A."/>
            <person name="Urushihara H."/>
            <person name="Hernandez J."/>
            <person name="Rabbinowitsch E."/>
            <person name="Steffen D."/>
            <person name="Sanders M."/>
            <person name="Ma J."/>
            <person name="Kohara Y."/>
            <person name="Sharp S."/>
            <person name="Simmonds M."/>
            <person name="Spiegler S."/>
            <person name="Tivey A."/>
            <person name="Sugano S."/>
            <person name="White B."/>
            <person name="Walker D."/>
            <person name="Woodward J."/>
            <person name="Winckler T."/>
            <person name="Tanaka Y."/>
            <person name="Shaulsky G."/>
            <person name="Schleicher M."/>
            <person name="Weinstock G."/>
            <person name="Rosenthal A."/>
            <person name="Cox E.C."/>
            <person name="Chisholm R.L."/>
            <person name="Gibbs R."/>
            <person name="Loomis W.F."/>
            <person name="Platzer M."/>
            <person name="Kay R.R."/>
            <person name="Williams J."/>
            <person name="Dear P.H."/>
            <person name="Noegel A.A."/>
            <person name="Barrell B."/>
            <person name="Kuspa A."/>
        </authorList>
    </citation>
    <scope>NUCLEOTIDE SEQUENCE [LARGE SCALE GENOMIC DNA]</scope>
    <source>
        <strain evidence="1 2">AX4</strain>
    </source>
</reference>
<dbReference type="PaxDb" id="44689-DDB0205822"/>
<organism evidence="1 2">
    <name type="scientific">Dictyostelium discoideum</name>
    <name type="common">Social amoeba</name>
    <dbReference type="NCBI Taxonomy" id="44689"/>
    <lineage>
        <taxon>Eukaryota</taxon>
        <taxon>Amoebozoa</taxon>
        <taxon>Evosea</taxon>
        <taxon>Eumycetozoa</taxon>
        <taxon>Dictyostelia</taxon>
        <taxon>Dictyosteliales</taxon>
        <taxon>Dictyosteliaceae</taxon>
        <taxon>Dictyostelium</taxon>
    </lineage>
</organism>
<keyword evidence="2" id="KW-1185">Reference proteome</keyword>
<name>Q54WN9_DICDI</name>